<keyword evidence="4" id="KW-1185">Reference proteome</keyword>
<evidence type="ECO:0000256" key="2">
    <source>
        <dbReference type="SAM" id="Phobius"/>
    </source>
</evidence>
<gene>
    <name evidence="3" type="ORF">M231_07128</name>
</gene>
<proteinExistence type="predicted"/>
<sequence>MPPIGIKDFTMPMAAFGMVFVLGSYVYASLNKARRDAGMAREKKLEELQARQKPEEPMVLRHRKSDTGPK</sequence>
<evidence type="ECO:0000313" key="3">
    <source>
        <dbReference type="EMBL" id="RXK35598.1"/>
    </source>
</evidence>
<dbReference type="InParanoid" id="A0A4Q1B9Y1"/>
<feature type="transmembrane region" description="Helical" evidence="2">
    <location>
        <begin position="12"/>
        <end position="30"/>
    </location>
</feature>
<protein>
    <submittedName>
        <fullName evidence="3">Uncharacterized protein</fullName>
    </submittedName>
</protein>
<keyword evidence="2" id="KW-0812">Transmembrane</keyword>
<evidence type="ECO:0000256" key="1">
    <source>
        <dbReference type="SAM" id="MobiDB-lite"/>
    </source>
</evidence>
<dbReference type="Proteomes" id="UP000289152">
    <property type="component" value="Unassembled WGS sequence"/>
</dbReference>
<reference evidence="3 4" key="1">
    <citation type="submission" date="2016-06" db="EMBL/GenBank/DDBJ databases">
        <title>Evolution of pathogenesis and genome organization in the Tremellales.</title>
        <authorList>
            <person name="Cuomo C."/>
            <person name="Litvintseva A."/>
            <person name="Heitman J."/>
            <person name="Chen Y."/>
            <person name="Sun S."/>
            <person name="Springer D."/>
            <person name="Dromer F."/>
            <person name="Young S."/>
            <person name="Zeng Q."/>
            <person name="Chapman S."/>
            <person name="Gujja S."/>
            <person name="Saif S."/>
            <person name="Birren B."/>
        </authorList>
    </citation>
    <scope>NUCLEOTIDE SEQUENCE [LARGE SCALE GENOMIC DNA]</scope>
    <source>
        <strain evidence="3 4">ATCC 28783</strain>
    </source>
</reference>
<name>A0A4Q1B9Y1_TREME</name>
<keyword evidence="2" id="KW-0472">Membrane</keyword>
<dbReference type="AlphaFoldDB" id="A0A4Q1B9Y1"/>
<comment type="caution">
    <text evidence="3">The sequence shown here is derived from an EMBL/GenBank/DDBJ whole genome shotgun (WGS) entry which is preliminary data.</text>
</comment>
<keyword evidence="2" id="KW-1133">Transmembrane helix</keyword>
<dbReference type="OrthoDB" id="5304367at2759"/>
<evidence type="ECO:0000313" key="4">
    <source>
        <dbReference type="Proteomes" id="UP000289152"/>
    </source>
</evidence>
<organism evidence="3 4">
    <name type="scientific">Tremella mesenterica</name>
    <name type="common">Jelly fungus</name>
    <dbReference type="NCBI Taxonomy" id="5217"/>
    <lineage>
        <taxon>Eukaryota</taxon>
        <taxon>Fungi</taxon>
        <taxon>Dikarya</taxon>
        <taxon>Basidiomycota</taxon>
        <taxon>Agaricomycotina</taxon>
        <taxon>Tremellomycetes</taxon>
        <taxon>Tremellales</taxon>
        <taxon>Tremellaceae</taxon>
        <taxon>Tremella</taxon>
    </lineage>
</organism>
<dbReference type="EMBL" id="SDIL01000129">
    <property type="protein sequence ID" value="RXK35598.1"/>
    <property type="molecule type" value="Genomic_DNA"/>
</dbReference>
<feature type="region of interest" description="Disordered" evidence="1">
    <location>
        <begin position="47"/>
        <end position="70"/>
    </location>
</feature>
<accession>A0A4Q1B9Y1</accession>